<gene>
    <name evidence="1" type="ORF">OSB04_028580</name>
</gene>
<accession>A0AA38W9E3</accession>
<evidence type="ECO:0000313" key="2">
    <source>
        <dbReference type="Proteomes" id="UP001172457"/>
    </source>
</evidence>
<evidence type="ECO:0008006" key="3">
    <source>
        <dbReference type="Google" id="ProtNLM"/>
    </source>
</evidence>
<dbReference type="EMBL" id="JARYMX010000007">
    <property type="protein sequence ID" value="KAJ9542074.1"/>
    <property type="molecule type" value="Genomic_DNA"/>
</dbReference>
<sequence>MMSYLKIVKERIERFDHFSIEQIPRDQNTQADALANLGSAFSDPFLENIPILHLTTPAIEIKEEAQKNEEIYNWSLDVWNYVKHDNLPEDKMEARKTRSKASRYTIFEDHVYVKNYTTRCRKKLVRTVLLKVNVQIVTAAGILLVTVDLDVVGSHRMIYNLRRVRCNDGLQRSWHSTQSRTFSKVDNC</sequence>
<keyword evidence="2" id="KW-1185">Reference proteome</keyword>
<proteinExistence type="predicted"/>
<name>A0AA38W9E3_9ASTR</name>
<dbReference type="AlphaFoldDB" id="A0AA38W9E3"/>
<dbReference type="PANTHER" id="PTHR48475">
    <property type="entry name" value="RIBONUCLEASE H"/>
    <property type="match status" value="1"/>
</dbReference>
<evidence type="ECO:0000313" key="1">
    <source>
        <dbReference type="EMBL" id="KAJ9542074.1"/>
    </source>
</evidence>
<organism evidence="1 2">
    <name type="scientific">Centaurea solstitialis</name>
    <name type="common">yellow star-thistle</name>
    <dbReference type="NCBI Taxonomy" id="347529"/>
    <lineage>
        <taxon>Eukaryota</taxon>
        <taxon>Viridiplantae</taxon>
        <taxon>Streptophyta</taxon>
        <taxon>Embryophyta</taxon>
        <taxon>Tracheophyta</taxon>
        <taxon>Spermatophyta</taxon>
        <taxon>Magnoliopsida</taxon>
        <taxon>eudicotyledons</taxon>
        <taxon>Gunneridae</taxon>
        <taxon>Pentapetalae</taxon>
        <taxon>asterids</taxon>
        <taxon>campanulids</taxon>
        <taxon>Asterales</taxon>
        <taxon>Asteraceae</taxon>
        <taxon>Carduoideae</taxon>
        <taxon>Cardueae</taxon>
        <taxon>Centaureinae</taxon>
        <taxon>Centaurea</taxon>
    </lineage>
</organism>
<reference evidence="1" key="1">
    <citation type="submission" date="2023-03" db="EMBL/GenBank/DDBJ databases">
        <title>Chromosome-scale reference genome and RAD-based genetic map of yellow starthistle (Centaurea solstitialis) reveal putative structural variation and QTLs associated with invader traits.</title>
        <authorList>
            <person name="Reatini B."/>
            <person name="Cang F.A."/>
            <person name="Jiang Q."/>
            <person name="Mckibben M.T.W."/>
            <person name="Barker M.S."/>
            <person name="Rieseberg L.H."/>
            <person name="Dlugosch K.M."/>
        </authorList>
    </citation>
    <scope>NUCLEOTIDE SEQUENCE</scope>
    <source>
        <strain evidence="1">CAN-66</strain>
        <tissue evidence="1">Leaf</tissue>
    </source>
</reference>
<protein>
    <recommendedName>
        <fullName evidence="3">RNase H type-1 domain-containing protein</fullName>
    </recommendedName>
</protein>
<comment type="caution">
    <text evidence="1">The sequence shown here is derived from an EMBL/GenBank/DDBJ whole genome shotgun (WGS) entry which is preliminary data.</text>
</comment>
<dbReference type="Proteomes" id="UP001172457">
    <property type="component" value="Chromosome 7"/>
</dbReference>
<dbReference type="PANTHER" id="PTHR48475:SF2">
    <property type="entry name" value="RIBONUCLEASE H"/>
    <property type="match status" value="1"/>
</dbReference>